<dbReference type="CDD" id="cd19864">
    <property type="entry name" value="DSRM_PRKRA-like_rpt3"/>
    <property type="match status" value="1"/>
</dbReference>
<name>A0A8W8MCG6_MAGGI</name>
<dbReference type="KEGG" id="crg:105348399"/>
<reference evidence="6" key="1">
    <citation type="submission" date="2022-08" db="UniProtKB">
        <authorList>
            <consortium name="EnsemblMetazoa"/>
        </authorList>
    </citation>
    <scope>IDENTIFICATION</scope>
    <source>
        <strain evidence="6">05x7-T-G4-1.051#20</strain>
    </source>
</reference>
<dbReference type="GO" id="GO:0070920">
    <property type="term" value="P:regulation of regulatory ncRNA processing"/>
    <property type="evidence" value="ECO:0007669"/>
    <property type="project" value="TreeGrafter"/>
</dbReference>
<feature type="domain" description="DRBM" evidence="5">
    <location>
        <begin position="9"/>
        <end position="76"/>
    </location>
</feature>
<feature type="region of interest" description="Disordered" evidence="4">
    <location>
        <begin position="81"/>
        <end position="105"/>
    </location>
</feature>
<dbReference type="GO" id="GO:0035197">
    <property type="term" value="F:siRNA binding"/>
    <property type="evidence" value="ECO:0007669"/>
    <property type="project" value="TreeGrafter"/>
</dbReference>
<evidence type="ECO:0000313" key="7">
    <source>
        <dbReference type="Proteomes" id="UP000005408"/>
    </source>
</evidence>
<dbReference type="GO" id="GO:0005634">
    <property type="term" value="C:nucleus"/>
    <property type="evidence" value="ECO:0007669"/>
    <property type="project" value="TreeGrafter"/>
</dbReference>
<evidence type="ECO:0000256" key="4">
    <source>
        <dbReference type="SAM" id="MobiDB-lite"/>
    </source>
</evidence>
<dbReference type="Pfam" id="PF00035">
    <property type="entry name" value="dsrm"/>
    <property type="match status" value="2"/>
</dbReference>
<dbReference type="InterPro" id="IPR032478">
    <property type="entry name" value="Staufen_C"/>
</dbReference>
<dbReference type="GO" id="GO:0016442">
    <property type="term" value="C:RISC complex"/>
    <property type="evidence" value="ECO:0007669"/>
    <property type="project" value="TreeGrafter"/>
</dbReference>
<dbReference type="InterPro" id="IPR051247">
    <property type="entry name" value="RLC_Component"/>
</dbReference>
<feature type="compositionally biased region" description="Low complexity" evidence="4">
    <location>
        <begin position="81"/>
        <end position="95"/>
    </location>
</feature>
<dbReference type="SUPFAM" id="SSF54768">
    <property type="entry name" value="dsRNA-binding domain-like"/>
    <property type="match status" value="3"/>
</dbReference>
<dbReference type="GO" id="GO:0003725">
    <property type="term" value="F:double-stranded RNA binding"/>
    <property type="evidence" value="ECO:0007669"/>
    <property type="project" value="TreeGrafter"/>
</dbReference>
<evidence type="ECO:0000313" key="6">
    <source>
        <dbReference type="EnsemblMetazoa" id="G32137.1:cds"/>
    </source>
</evidence>
<dbReference type="GO" id="GO:0030422">
    <property type="term" value="P:siRNA processing"/>
    <property type="evidence" value="ECO:0007669"/>
    <property type="project" value="TreeGrafter"/>
</dbReference>
<dbReference type="OMA" id="GYSCTWD"/>
<dbReference type="GeneID" id="105348399"/>
<dbReference type="Gene3D" id="3.30.160.20">
    <property type="match status" value="3"/>
</dbReference>
<dbReference type="Pfam" id="PF16482">
    <property type="entry name" value="Staufen_C"/>
    <property type="match status" value="1"/>
</dbReference>
<proteinExistence type="predicted"/>
<dbReference type="InterPro" id="IPR014720">
    <property type="entry name" value="dsRBD_dom"/>
</dbReference>
<dbReference type="PANTHER" id="PTHR46205:SF3">
    <property type="entry name" value="LOQUACIOUS, ISOFORM B"/>
    <property type="match status" value="1"/>
</dbReference>
<dbReference type="PANTHER" id="PTHR46205">
    <property type="entry name" value="LOQUACIOUS, ISOFORM B"/>
    <property type="match status" value="1"/>
</dbReference>
<evidence type="ECO:0000256" key="3">
    <source>
        <dbReference type="PROSITE-ProRule" id="PRU00266"/>
    </source>
</evidence>
<keyword evidence="2 3" id="KW-0694">RNA-binding</keyword>
<dbReference type="AlphaFoldDB" id="A0A8W8MCG6"/>
<dbReference type="GO" id="GO:0070578">
    <property type="term" value="C:RISC-loading complex"/>
    <property type="evidence" value="ECO:0007669"/>
    <property type="project" value="TreeGrafter"/>
</dbReference>
<feature type="domain" description="DRBM" evidence="5">
    <location>
        <begin position="107"/>
        <end position="175"/>
    </location>
</feature>
<organism evidence="6 7">
    <name type="scientific">Magallana gigas</name>
    <name type="common">Pacific oyster</name>
    <name type="synonym">Crassostrea gigas</name>
    <dbReference type="NCBI Taxonomy" id="29159"/>
    <lineage>
        <taxon>Eukaryota</taxon>
        <taxon>Metazoa</taxon>
        <taxon>Spiralia</taxon>
        <taxon>Lophotrochozoa</taxon>
        <taxon>Mollusca</taxon>
        <taxon>Bivalvia</taxon>
        <taxon>Autobranchia</taxon>
        <taxon>Pteriomorphia</taxon>
        <taxon>Ostreida</taxon>
        <taxon>Ostreoidea</taxon>
        <taxon>Ostreidae</taxon>
        <taxon>Magallana</taxon>
    </lineage>
</organism>
<dbReference type="OrthoDB" id="10056847at2759"/>
<dbReference type="CDD" id="cd19862">
    <property type="entry name" value="DSRM_PRKRA-like_rpt1"/>
    <property type="match status" value="1"/>
</dbReference>
<dbReference type="GO" id="GO:0005737">
    <property type="term" value="C:cytoplasm"/>
    <property type="evidence" value="ECO:0007669"/>
    <property type="project" value="TreeGrafter"/>
</dbReference>
<dbReference type="EnsemblMetazoa" id="G32137.1">
    <property type="protein sequence ID" value="G32137.1:cds"/>
    <property type="gene ID" value="G32137"/>
</dbReference>
<dbReference type="FunFam" id="3.30.160.20:FF:000007">
    <property type="entry name" value="Double-stranded RNA-binding protein Staufen homolog 1"/>
    <property type="match status" value="2"/>
</dbReference>
<dbReference type="PROSITE" id="PS50137">
    <property type="entry name" value="DS_RBD"/>
    <property type="match status" value="3"/>
</dbReference>
<evidence type="ECO:0000259" key="5">
    <source>
        <dbReference type="PROSITE" id="PS50137"/>
    </source>
</evidence>
<keyword evidence="1" id="KW-0677">Repeat</keyword>
<keyword evidence="7" id="KW-1185">Reference proteome</keyword>
<sequence>MALIPPGKTPISFLQEISTKRGITPQYDLLANEGAVHEPVFIMRVTVGDVIATGKGTSKKKAKHGAALAALQHILGLAETQTQEQQVPPEQGQQQSGNSMEADVPGNPVGELQEFTQKKLIKPPIYEFGNEEGPPHNREFVCTVKLGKFTEKGTGRSKKTAKRSAASAMLVHIKNITQDGEEETKIEESEEEDEIPLNASEIRASYTALKEGKVKLPIPSPQQNKEIQQFYQKIKNNHKIKNSKLTAPATNYCQMLQEISEVQRFEVSYMDIAEISTKGQRQCLVQLSTLPVAVCHGTGQTVDEAHAHAAHNALQYLKLMTKT</sequence>
<evidence type="ECO:0000256" key="1">
    <source>
        <dbReference type="ARBA" id="ARBA00022737"/>
    </source>
</evidence>
<feature type="domain" description="DRBM" evidence="5">
    <location>
        <begin position="251"/>
        <end position="319"/>
    </location>
</feature>
<dbReference type="SMART" id="SM00358">
    <property type="entry name" value="DSRM"/>
    <property type="match status" value="3"/>
</dbReference>
<dbReference type="Proteomes" id="UP000005408">
    <property type="component" value="Unassembled WGS sequence"/>
</dbReference>
<protein>
    <recommendedName>
        <fullName evidence="5">DRBM domain-containing protein</fullName>
    </recommendedName>
</protein>
<accession>A0A8W8MCG6</accession>
<evidence type="ECO:0000256" key="2">
    <source>
        <dbReference type="ARBA" id="ARBA00022884"/>
    </source>
</evidence>